<accession>A0A016SBR6</accession>
<evidence type="ECO:0000313" key="1">
    <source>
        <dbReference type="EMBL" id="EYB87812.1"/>
    </source>
</evidence>
<comment type="caution">
    <text evidence="1">The sequence shown here is derived from an EMBL/GenBank/DDBJ whole genome shotgun (WGS) entry which is preliminary data.</text>
</comment>
<organism evidence="1 2">
    <name type="scientific">Ancylostoma ceylanicum</name>
    <dbReference type="NCBI Taxonomy" id="53326"/>
    <lineage>
        <taxon>Eukaryota</taxon>
        <taxon>Metazoa</taxon>
        <taxon>Ecdysozoa</taxon>
        <taxon>Nematoda</taxon>
        <taxon>Chromadorea</taxon>
        <taxon>Rhabditida</taxon>
        <taxon>Rhabditina</taxon>
        <taxon>Rhabditomorpha</taxon>
        <taxon>Strongyloidea</taxon>
        <taxon>Ancylostomatidae</taxon>
        <taxon>Ancylostomatinae</taxon>
        <taxon>Ancylostoma</taxon>
    </lineage>
</organism>
<proteinExistence type="predicted"/>
<protein>
    <submittedName>
        <fullName evidence="1">Uncharacterized protein</fullName>
    </submittedName>
</protein>
<name>A0A016SBR6_9BILA</name>
<dbReference type="Proteomes" id="UP000024635">
    <property type="component" value="Unassembled WGS sequence"/>
</dbReference>
<dbReference type="EMBL" id="JARK01001593">
    <property type="protein sequence ID" value="EYB87812.1"/>
    <property type="molecule type" value="Genomic_DNA"/>
</dbReference>
<keyword evidence="2" id="KW-1185">Reference proteome</keyword>
<reference evidence="2" key="1">
    <citation type="journal article" date="2015" name="Nat. Genet.">
        <title>The genome and transcriptome of the zoonotic hookworm Ancylostoma ceylanicum identify infection-specific gene families.</title>
        <authorList>
            <person name="Schwarz E.M."/>
            <person name="Hu Y."/>
            <person name="Antoshechkin I."/>
            <person name="Miller M.M."/>
            <person name="Sternberg P.W."/>
            <person name="Aroian R.V."/>
        </authorList>
    </citation>
    <scope>NUCLEOTIDE SEQUENCE</scope>
    <source>
        <strain evidence="2">HY135</strain>
    </source>
</reference>
<evidence type="ECO:0000313" key="2">
    <source>
        <dbReference type="Proteomes" id="UP000024635"/>
    </source>
</evidence>
<sequence length="70" mass="8056">MLHRPSAEPRSVHRRAVYVYITYISCYHVFHMCTYTRGRPDSVVVSSLTPPRSRSAPPQQHGLIAVIHRL</sequence>
<dbReference type="AlphaFoldDB" id="A0A016SBR6"/>
<gene>
    <name evidence="1" type="primary">Acey_s0257.g417</name>
    <name evidence="1" type="ORF">Y032_0257g417</name>
</gene>